<name>M1Z7L4_LEPMJ</name>
<dbReference type="InParanoid" id="M1Z7L4"/>
<dbReference type="VEuPathDB" id="FungiDB:Lema_P124750.1"/>
<keyword evidence="3" id="KW-1185">Reference proteome</keyword>
<protein>
    <submittedName>
        <fullName evidence="2">Uncharacterized protein</fullName>
    </submittedName>
</protein>
<evidence type="ECO:0000313" key="3">
    <source>
        <dbReference type="Proteomes" id="UP000002668"/>
    </source>
</evidence>
<dbReference type="OrthoDB" id="3676375at2759"/>
<proteinExistence type="predicted"/>
<organism evidence="2 3">
    <name type="scientific">Leptosphaeria maculans (strain JN3 / isolate v23.1.3 / race Av1-4-5-6-7-8)</name>
    <name type="common">Blackleg fungus</name>
    <name type="synonym">Phoma lingam</name>
    <dbReference type="NCBI Taxonomy" id="985895"/>
    <lineage>
        <taxon>Eukaryota</taxon>
        <taxon>Fungi</taxon>
        <taxon>Dikarya</taxon>
        <taxon>Ascomycota</taxon>
        <taxon>Pezizomycotina</taxon>
        <taxon>Dothideomycetes</taxon>
        <taxon>Pleosporomycetidae</taxon>
        <taxon>Pleosporales</taxon>
        <taxon>Pleosporineae</taxon>
        <taxon>Leptosphaeriaceae</taxon>
        <taxon>Plenodomus</taxon>
        <taxon>Plenodomus lingam/Leptosphaeria maculans species complex</taxon>
    </lineage>
</organism>
<feature type="compositionally biased region" description="Low complexity" evidence="1">
    <location>
        <begin position="16"/>
        <end position="25"/>
    </location>
</feature>
<evidence type="ECO:0000256" key="1">
    <source>
        <dbReference type="SAM" id="MobiDB-lite"/>
    </source>
</evidence>
<reference evidence="2 3" key="1">
    <citation type="journal article" date="2011" name="Nat. Commun.">
        <title>Effector diversification within compartments of the Leptosphaeria maculans genome affected by Repeat-Induced Point mutations.</title>
        <authorList>
            <person name="Rouxel T."/>
            <person name="Grandaubert J."/>
            <person name="Hane J.K."/>
            <person name="Hoede C."/>
            <person name="van de Wouw A.P."/>
            <person name="Couloux A."/>
            <person name="Dominguez V."/>
            <person name="Anthouard V."/>
            <person name="Bally P."/>
            <person name="Bourras S."/>
            <person name="Cozijnsen A.J."/>
            <person name="Ciuffetti L.M."/>
            <person name="Degrave A."/>
            <person name="Dilmaghani A."/>
            <person name="Duret L."/>
            <person name="Fudal I."/>
            <person name="Goodwin S.B."/>
            <person name="Gout L."/>
            <person name="Glaser N."/>
            <person name="Linglin J."/>
            <person name="Kema G.H.J."/>
            <person name="Lapalu N."/>
            <person name="Lawrence C.B."/>
            <person name="May K."/>
            <person name="Meyer M."/>
            <person name="Ollivier B."/>
            <person name="Poulain J."/>
            <person name="Schoch C.L."/>
            <person name="Simon A."/>
            <person name="Spatafora J.W."/>
            <person name="Stachowiak A."/>
            <person name="Turgeon B.G."/>
            <person name="Tyler B.M."/>
            <person name="Vincent D."/>
            <person name="Weissenbach J."/>
            <person name="Amselem J."/>
            <person name="Quesneville H."/>
            <person name="Oliver R.P."/>
            <person name="Wincker P."/>
            <person name="Balesdent M.-H."/>
            <person name="Howlett B.J."/>
        </authorList>
    </citation>
    <scope>NUCLEOTIDE SEQUENCE [LARGE SCALE GENOMIC DNA]</scope>
    <source>
        <strain evidence="3">JN3 / isolate v23.1.3 / race Av1-4-5-6-7-8</strain>
    </source>
</reference>
<dbReference type="AlphaFoldDB" id="M1Z7L4"/>
<accession>M1Z7L4</accession>
<dbReference type="Proteomes" id="UP000002668">
    <property type="component" value="Genome"/>
</dbReference>
<sequence>MSEPVSPGPQARNKLSPSSSSTSSPEQKSTRPRAYSKYDANAGDCFAHARNLDHSLAPSAPAFAATSSSASGAQLPATFAFAKADTLARSFVPEARRDVPVPAAVKQGLEKGSYRRPSTNLAFPSGRQEARYTASSAFASRPSYCNHTQKPKVPPIPTTTTRAIMPREDAKERLIFLGPLRIAHYKCRLLKPNHHNCGIHPASMHANFLHFLNTRMAGAFQKVIHKDPFIPGAVYTVAIKMTDTDFLRYHVLLQQVPEALEMQKKLEADPQGFDEFTASSERTEVQVETYRFLAHCRLEGQELDEVSRRLIELFGPTWKASGAYAG</sequence>
<evidence type="ECO:0000313" key="2">
    <source>
        <dbReference type="EMBL" id="CCT61071.1"/>
    </source>
</evidence>
<gene>
    <name evidence="2" type="ORF">Lema_P124750.1</name>
</gene>
<dbReference type="EMBL" id="FP929064">
    <property type="protein sequence ID" value="CCT61071.1"/>
    <property type="molecule type" value="Genomic_DNA"/>
</dbReference>
<feature type="region of interest" description="Disordered" evidence="1">
    <location>
        <begin position="1"/>
        <end position="36"/>
    </location>
</feature>